<keyword evidence="3" id="KW-0732">Signal</keyword>
<keyword evidence="4" id="KW-0472">Membrane</keyword>
<evidence type="ECO:0000256" key="5">
    <source>
        <dbReference type="ARBA" id="ARBA00023237"/>
    </source>
</evidence>
<dbReference type="EMBL" id="CP130613">
    <property type="protein sequence ID" value="WKW15558.1"/>
    <property type="molecule type" value="Genomic_DNA"/>
</dbReference>
<gene>
    <name evidence="7" type="ORF">Strain138_001949</name>
    <name evidence="8" type="ORF">Strain318_001948</name>
</gene>
<dbReference type="RefSeq" id="WP_367885530.1">
    <property type="nucleotide sequence ID" value="NZ_CP130612.1"/>
</dbReference>
<name>A0AA49K1L4_9BACT</name>
<accession>A0AA49K1L4</accession>
<dbReference type="Pfam" id="PF07980">
    <property type="entry name" value="SusD_RagB"/>
    <property type="match status" value="1"/>
</dbReference>
<dbReference type="GO" id="GO:0009279">
    <property type="term" value="C:cell outer membrane"/>
    <property type="evidence" value="ECO:0007669"/>
    <property type="project" value="UniProtKB-SubCell"/>
</dbReference>
<dbReference type="EMBL" id="CP130612">
    <property type="protein sequence ID" value="WKW12651.1"/>
    <property type="molecule type" value="Genomic_DNA"/>
</dbReference>
<feature type="domain" description="RagB/SusD" evidence="6">
    <location>
        <begin position="332"/>
        <end position="401"/>
    </location>
</feature>
<dbReference type="KEGG" id="pspc:Strain318_001948"/>
<keyword evidence="9" id="KW-1185">Reference proteome</keyword>
<dbReference type="Gene3D" id="1.25.40.390">
    <property type="match status" value="1"/>
</dbReference>
<dbReference type="SUPFAM" id="SSF48452">
    <property type="entry name" value="TPR-like"/>
    <property type="match status" value="1"/>
</dbReference>
<evidence type="ECO:0000259" key="6">
    <source>
        <dbReference type="Pfam" id="PF07980"/>
    </source>
</evidence>
<proteinExistence type="inferred from homology"/>
<protein>
    <recommendedName>
        <fullName evidence="6">RagB/SusD domain-containing protein</fullName>
    </recommendedName>
</protein>
<evidence type="ECO:0000313" key="9">
    <source>
        <dbReference type="Proteomes" id="UP001229955"/>
    </source>
</evidence>
<evidence type="ECO:0000256" key="1">
    <source>
        <dbReference type="ARBA" id="ARBA00004442"/>
    </source>
</evidence>
<evidence type="ECO:0000256" key="3">
    <source>
        <dbReference type="ARBA" id="ARBA00022729"/>
    </source>
</evidence>
<dbReference type="AlphaFoldDB" id="A0AA49K1L4"/>
<organism evidence="8 9">
    <name type="scientific">Pseudogemmatithrix spongiicola</name>
    <dbReference type="NCBI Taxonomy" id="3062599"/>
    <lineage>
        <taxon>Bacteria</taxon>
        <taxon>Pseudomonadati</taxon>
        <taxon>Gemmatimonadota</taxon>
        <taxon>Gemmatimonadia</taxon>
        <taxon>Gemmatimonadales</taxon>
        <taxon>Gemmatimonadaceae</taxon>
        <taxon>Pseudogemmatithrix</taxon>
    </lineage>
</organism>
<accession>A0AA49JVB9</accession>
<evidence type="ECO:0000256" key="2">
    <source>
        <dbReference type="ARBA" id="ARBA00006275"/>
    </source>
</evidence>
<dbReference type="PROSITE" id="PS51257">
    <property type="entry name" value="PROKAR_LIPOPROTEIN"/>
    <property type="match status" value="1"/>
</dbReference>
<reference evidence="8" key="1">
    <citation type="submission" date="2023-07" db="EMBL/GenBank/DDBJ databases">
        <authorList>
            <person name="Haufschild T."/>
            <person name="Kallscheuer N."/>
            <person name="Hammer J."/>
            <person name="Kohn T."/>
            <person name="Kabuu M."/>
            <person name="Jogler M."/>
            <person name="Wohfarth N."/>
            <person name="Heuer A."/>
            <person name="Rohde M."/>
            <person name="van Teeseling M.C.F."/>
            <person name="Jogler C."/>
        </authorList>
    </citation>
    <scope>NUCLEOTIDE SEQUENCE</scope>
    <source>
        <strain evidence="7">Strain 138</strain>
        <strain evidence="8">Strain 318</strain>
    </source>
</reference>
<comment type="subcellular location">
    <subcellularLocation>
        <location evidence="1">Cell outer membrane</location>
    </subcellularLocation>
</comment>
<evidence type="ECO:0000313" key="8">
    <source>
        <dbReference type="EMBL" id="WKW15558.1"/>
    </source>
</evidence>
<dbReference type="Proteomes" id="UP001229955">
    <property type="component" value="Chromosome"/>
</dbReference>
<keyword evidence="5" id="KW-0998">Cell outer membrane</keyword>
<dbReference type="InterPro" id="IPR011990">
    <property type="entry name" value="TPR-like_helical_dom_sf"/>
</dbReference>
<dbReference type="InterPro" id="IPR012944">
    <property type="entry name" value="SusD_RagB_dom"/>
</dbReference>
<sequence>MRTDFRATLCVAVLVLGTSACDAFDRLLSVESPSRLSENNFLQPSNAALISASAVADFECALGGYIVAAGLAAGELADGSQTAARWSYDRRDVDANQDLYSSGSCVGIGVYTPLNVARHTNDQAVRLLSEWTDAQVPNRQLMIARNAAMAGYAILLLGESFCECVINVGPALTQAAAFDSAEARFTVALAAAQAANNAALINLAYAGRARARLNGGDGPGAAADAANVPQSFVYNATADANAAVRNNRIFAQNNQGRAVTIAPAYRGLQVQGAPDPRVAVSAGTPTLMPDQVNTFFVQAKYTSLTAPTPIATGIEMALIRAEVAGPGTGVGILNTLRARPGVALPPLDAAEQANYSATLASERSRELFLQGTRWWDMNRLNLAQVPAAGTAYPKGSQYGNQRCWPLPNVERLANPNF</sequence>
<evidence type="ECO:0000256" key="4">
    <source>
        <dbReference type="ARBA" id="ARBA00023136"/>
    </source>
</evidence>
<evidence type="ECO:0000313" key="7">
    <source>
        <dbReference type="EMBL" id="WKW12651.1"/>
    </source>
</evidence>
<comment type="similarity">
    <text evidence="2">Belongs to the SusD family.</text>
</comment>